<dbReference type="PANTHER" id="PTHR31871">
    <property type="entry name" value="OS02G0137100 PROTEIN"/>
    <property type="match status" value="1"/>
</dbReference>
<dbReference type="InterPro" id="IPR006476">
    <property type="entry name" value="CHP01589_pln"/>
</dbReference>
<dbReference type="EMBL" id="CM035443">
    <property type="protein sequence ID" value="KAH7277935.1"/>
    <property type="molecule type" value="Genomic_DNA"/>
</dbReference>
<dbReference type="AlphaFoldDB" id="A0A8T2Q2L7"/>
<evidence type="ECO:0000313" key="1">
    <source>
        <dbReference type="EMBL" id="KAH7277935.1"/>
    </source>
</evidence>
<dbReference type="NCBIfam" id="TIGR01589">
    <property type="entry name" value="A_thal_3526"/>
    <property type="match status" value="1"/>
</dbReference>
<dbReference type="PANTHER" id="PTHR31871:SF61">
    <property type="entry name" value="OS06G0705300 PROTEIN"/>
    <property type="match status" value="1"/>
</dbReference>
<organism evidence="1 2">
    <name type="scientific">Ceratopteris richardii</name>
    <name type="common">Triangle waterfern</name>
    <dbReference type="NCBI Taxonomy" id="49495"/>
    <lineage>
        <taxon>Eukaryota</taxon>
        <taxon>Viridiplantae</taxon>
        <taxon>Streptophyta</taxon>
        <taxon>Embryophyta</taxon>
        <taxon>Tracheophyta</taxon>
        <taxon>Polypodiopsida</taxon>
        <taxon>Polypodiidae</taxon>
        <taxon>Polypodiales</taxon>
        <taxon>Pteridineae</taxon>
        <taxon>Pteridaceae</taxon>
        <taxon>Parkerioideae</taxon>
        <taxon>Ceratopteris</taxon>
    </lineage>
</organism>
<proteinExistence type="predicted"/>
<dbReference type="OrthoDB" id="509052at2759"/>
<dbReference type="Pfam" id="PF09713">
    <property type="entry name" value="A_thal_3526"/>
    <property type="match status" value="1"/>
</dbReference>
<name>A0A8T2Q2L7_CERRI</name>
<accession>A0A8T2Q2L7</accession>
<protein>
    <submittedName>
        <fullName evidence="1">Uncharacterized protein</fullName>
    </submittedName>
</protein>
<sequence>MTVPVLLPSHSQHQELPDDLPVLHPRSGETISPAYIHTVQHLIEKCLLFNMDREECVSVLERHANIHSIVTRTVWNELERENPEFFSAYNWRNLGSDAVCCNELLTKVSTEAIRHQ</sequence>
<keyword evidence="2" id="KW-1185">Reference proteome</keyword>
<reference evidence="1" key="1">
    <citation type="submission" date="2021-08" db="EMBL/GenBank/DDBJ databases">
        <title>WGS assembly of Ceratopteris richardii.</title>
        <authorList>
            <person name="Marchant D.B."/>
            <person name="Chen G."/>
            <person name="Jenkins J."/>
            <person name="Shu S."/>
            <person name="Leebens-Mack J."/>
            <person name="Grimwood J."/>
            <person name="Schmutz J."/>
            <person name="Soltis P."/>
            <person name="Soltis D."/>
            <person name="Chen Z.-H."/>
        </authorList>
    </citation>
    <scope>NUCLEOTIDE SEQUENCE</scope>
    <source>
        <strain evidence="1">Whitten #5841</strain>
        <tissue evidence="1">Leaf</tissue>
    </source>
</reference>
<dbReference type="Proteomes" id="UP000825935">
    <property type="component" value="Chromosome 38"/>
</dbReference>
<evidence type="ECO:0000313" key="2">
    <source>
        <dbReference type="Proteomes" id="UP000825935"/>
    </source>
</evidence>
<gene>
    <name evidence="1" type="ORF">KP509_38G016300</name>
</gene>
<comment type="caution">
    <text evidence="1">The sequence shown here is derived from an EMBL/GenBank/DDBJ whole genome shotgun (WGS) entry which is preliminary data.</text>
</comment>